<gene>
    <name evidence="1" type="ORF">BLL52_4297</name>
</gene>
<evidence type="ECO:0000313" key="2">
    <source>
        <dbReference type="Proteomes" id="UP000185911"/>
    </source>
</evidence>
<name>A0A1Q8Y8Y4_9BURK</name>
<dbReference type="RefSeq" id="WP_075588325.1">
    <property type="nucleotide sequence ID" value="NZ_MSYM01000020.1"/>
</dbReference>
<protein>
    <submittedName>
        <fullName evidence="1">Uncharacterized protein</fullName>
    </submittedName>
</protein>
<sequence>MNREELRGVIKHGALNDRDSLRSVYSDTEDSDEIAKIDKAIARTKAFKDIAFSAAILYSACIGTHGVL</sequence>
<proteinExistence type="predicted"/>
<comment type="caution">
    <text evidence="1">The sequence shown here is derived from an EMBL/GenBank/DDBJ whole genome shotgun (WGS) entry which is preliminary data.</text>
</comment>
<reference evidence="1 2" key="1">
    <citation type="submission" date="2017-01" db="EMBL/GenBank/DDBJ databases">
        <title>Genome sequence of Rhodoferax antarcticus ANT.BR, a psychrophilic purple nonsulfur bacterium from an Antarctic microbial mat.</title>
        <authorList>
            <person name="Baker J."/>
            <person name="Riester C."/>
            <person name="Skinner B."/>
            <person name="Newell A."/>
            <person name="Swingley W."/>
            <person name="Madigan M."/>
            <person name="Jung D."/>
            <person name="Asao M."/>
            <person name="Chen M."/>
            <person name="Loughlin P."/>
            <person name="Pan H."/>
            <person name="Lin S."/>
            <person name="Li N."/>
            <person name="Shaw J."/>
            <person name="Prado M."/>
            <person name="Sherman C."/>
            <person name="Li X."/>
            <person name="Tang J."/>
            <person name="Blankenship R."/>
            <person name="Zhao T."/>
            <person name="Touchman J."/>
            <person name="Sattley M."/>
        </authorList>
    </citation>
    <scope>NUCLEOTIDE SEQUENCE [LARGE SCALE GENOMIC DNA]</scope>
    <source>
        <strain evidence="1 2">ANT.BR</strain>
    </source>
</reference>
<evidence type="ECO:0000313" key="1">
    <source>
        <dbReference type="EMBL" id="OLP04512.1"/>
    </source>
</evidence>
<organism evidence="1 2">
    <name type="scientific">Rhodoferax antarcticus ANT.BR</name>
    <dbReference type="NCBI Taxonomy" id="1111071"/>
    <lineage>
        <taxon>Bacteria</taxon>
        <taxon>Pseudomonadati</taxon>
        <taxon>Pseudomonadota</taxon>
        <taxon>Betaproteobacteria</taxon>
        <taxon>Burkholderiales</taxon>
        <taxon>Comamonadaceae</taxon>
        <taxon>Rhodoferax</taxon>
    </lineage>
</organism>
<dbReference type="AlphaFoldDB" id="A0A1Q8Y8Y4"/>
<accession>A0A1Q8Y8Y4</accession>
<dbReference type="EMBL" id="MSYM01000020">
    <property type="protein sequence ID" value="OLP04512.1"/>
    <property type="molecule type" value="Genomic_DNA"/>
</dbReference>
<dbReference type="Proteomes" id="UP000185911">
    <property type="component" value="Unassembled WGS sequence"/>
</dbReference>
<keyword evidence="2" id="KW-1185">Reference proteome</keyword>